<accession>A0ACB8DLE6</accession>
<sequence length="166" mass="18209">MEAIPVAFGSNNAEMYSRAKFRFPAEEAIPVAFGSNKAEMDNRAKFRFLAEERASHVHLQCLSFFNGTMNERRETDLIVSGTNLSSSDDAGLSCIVTRTSGGDITVADCASQTSKPRRPQEQLATTSAKPASDTRLQEKLATSSAGRAARFHPARRPDHQFRNASR</sequence>
<name>A0ACB8DLE6_DERSI</name>
<dbReference type="Proteomes" id="UP000821865">
    <property type="component" value="Chromosome 11"/>
</dbReference>
<evidence type="ECO:0000313" key="1">
    <source>
        <dbReference type="EMBL" id="KAH7971486.1"/>
    </source>
</evidence>
<organism evidence="1 2">
    <name type="scientific">Dermacentor silvarum</name>
    <name type="common">Tick</name>
    <dbReference type="NCBI Taxonomy" id="543639"/>
    <lineage>
        <taxon>Eukaryota</taxon>
        <taxon>Metazoa</taxon>
        <taxon>Ecdysozoa</taxon>
        <taxon>Arthropoda</taxon>
        <taxon>Chelicerata</taxon>
        <taxon>Arachnida</taxon>
        <taxon>Acari</taxon>
        <taxon>Parasitiformes</taxon>
        <taxon>Ixodida</taxon>
        <taxon>Ixodoidea</taxon>
        <taxon>Ixodidae</taxon>
        <taxon>Rhipicephalinae</taxon>
        <taxon>Dermacentor</taxon>
    </lineage>
</organism>
<gene>
    <name evidence="1" type="ORF">HPB49_024695</name>
</gene>
<keyword evidence="2" id="KW-1185">Reference proteome</keyword>
<dbReference type="EMBL" id="CM023480">
    <property type="protein sequence ID" value="KAH7971486.1"/>
    <property type="molecule type" value="Genomic_DNA"/>
</dbReference>
<evidence type="ECO:0000313" key="2">
    <source>
        <dbReference type="Proteomes" id="UP000821865"/>
    </source>
</evidence>
<protein>
    <submittedName>
        <fullName evidence="1">Uncharacterized protein</fullName>
    </submittedName>
</protein>
<reference evidence="1" key="1">
    <citation type="submission" date="2020-05" db="EMBL/GenBank/DDBJ databases">
        <title>Large-scale comparative analyses of tick genomes elucidate their genetic diversity and vector capacities.</title>
        <authorList>
            <person name="Jia N."/>
            <person name="Wang J."/>
            <person name="Shi W."/>
            <person name="Du L."/>
            <person name="Sun Y."/>
            <person name="Zhan W."/>
            <person name="Jiang J."/>
            <person name="Wang Q."/>
            <person name="Zhang B."/>
            <person name="Ji P."/>
            <person name="Sakyi L.B."/>
            <person name="Cui X."/>
            <person name="Yuan T."/>
            <person name="Jiang B."/>
            <person name="Yang W."/>
            <person name="Lam T.T.-Y."/>
            <person name="Chang Q."/>
            <person name="Ding S."/>
            <person name="Wang X."/>
            <person name="Zhu J."/>
            <person name="Ruan X."/>
            <person name="Zhao L."/>
            <person name="Wei J."/>
            <person name="Que T."/>
            <person name="Du C."/>
            <person name="Cheng J."/>
            <person name="Dai P."/>
            <person name="Han X."/>
            <person name="Huang E."/>
            <person name="Gao Y."/>
            <person name="Liu J."/>
            <person name="Shao H."/>
            <person name="Ye R."/>
            <person name="Li L."/>
            <person name="Wei W."/>
            <person name="Wang X."/>
            <person name="Wang C."/>
            <person name="Yang T."/>
            <person name="Huo Q."/>
            <person name="Li W."/>
            <person name="Guo W."/>
            <person name="Chen H."/>
            <person name="Zhou L."/>
            <person name="Ni X."/>
            <person name="Tian J."/>
            <person name="Zhou Y."/>
            <person name="Sheng Y."/>
            <person name="Liu T."/>
            <person name="Pan Y."/>
            <person name="Xia L."/>
            <person name="Li J."/>
            <person name="Zhao F."/>
            <person name="Cao W."/>
        </authorList>
    </citation>
    <scope>NUCLEOTIDE SEQUENCE</scope>
    <source>
        <strain evidence="1">Dsil-2018</strain>
    </source>
</reference>
<proteinExistence type="predicted"/>
<comment type="caution">
    <text evidence="1">The sequence shown here is derived from an EMBL/GenBank/DDBJ whole genome shotgun (WGS) entry which is preliminary data.</text>
</comment>